<dbReference type="AlphaFoldDB" id="A0A1I5FSC5"/>
<evidence type="ECO:0000256" key="1">
    <source>
        <dbReference type="ARBA" id="ARBA00004651"/>
    </source>
</evidence>
<evidence type="ECO:0000313" key="8">
    <source>
        <dbReference type="EMBL" id="SFO26635.1"/>
    </source>
</evidence>
<dbReference type="Pfam" id="PF02687">
    <property type="entry name" value="FtsX"/>
    <property type="match status" value="2"/>
</dbReference>
<dbReference type="InterPro" id="IPR003838">
    <property type="entry name" value="ABC3_permease_C"/>
</dbReference>
<feature type="transmembrane region" description="Helical" evidence="6">
    <location>
        <begin position="155"/>
        <end position="176"/>
    </location>
</feature>
<feature type="transmembrane region" description="Helical" evidence="6">
    <location>
        <begin position="109"/>
        <end position="135"/>
    </location>
</feature>
<evidence type="ECO:0000256" key="5">
    <source>
        <dbReference type="ARBA" id="ARBA00023136"/>
    </source>
</evidence>
<evidence type="ECO:0000256" key="2">
    <source>
        <dbReference type="ARBA" id="ARBA00022475"/>
    </source>
</evidence>
<dbReference type="PANTHER" id="PTHR30287">
    <property type="entry name" value="MEMBRANE COMPONENT OF PREDICTED ABC SUPERFAMILY METABOLITE UPTAKE TRANSPORTER"/>
    <property type="match status" value="1"/>
</dbReference>
<dbReference type="OrthoDB" id="1655480at2"/>
<dbReference type="PANTHER" id="PTHR30287:SF1">
    <property type="entry name" value="INNER MEMBRANE PROTEIN"/>
    <property type="match status" value="1"/>
</dbReference>
<feature type="transmembrane region" description="Helical" evidence="6">
    <location>
        <begin position="308"/>
        <end position="332"/>
    </location>
</feature>
<feature type="transmembrane region" description="Helical" evidence="6">
    <location>
        <begin position="60"/>
        <end position="81"/>
    </location>
</feature>
<evidence type="ECO:0000256" key="4">
    <source>
        <dbReference type="ARBA" id="ARBA00022989"/>
    </source>
</evidence>
<proteinExistence type="predicted"/>
<sequence>MIIRPKDAVKMLGVLIMCACAVLVCTLFLNSNIDLQRIKDQITDPETLIIFDLVVSSGNMTSAVTGLALGLTTVVMLLFYVKHYIDTHKPELGILKALGYSNWKIAKGFWVFGLSIFVGTAVGFCLAFAFMPAFYKSQRDDGILPDISMHFNPELVVYLIIFPTIAFALLSVLYSYRKLKRPTLELIRGKGKVKIRKAKNGGKEDLPFLRDLKQSTLRSRFSLIFFVWLSAFCFSATVVMSFSIGELGGSDMMAVMMAAIGVVLAVTTLFLAVTTVIKGNGKTIAMLRVFGYSDHECGRAILNGYRPITYIGFAIGTLYQHGLMIMMMTLFFDDSVMDLPEYTFNVQAAVIALASFVVLYELFMLVYSKRIRRIPLKDVMAEE</sequence>
<keyword evidence="2" id="KW-1003">Cell membrane</keyword>
<feature type="domain" description="ABC3 transporter permease C-terminal" evidence="7">
    <location>
        <begin position="68"/>
        <end position="181"/>
    </location>
</feature>
<feature type="transmembrane region" description="Helical" evidence="6">
    <location>
        <begin position="223"/>
        <end position="244"/>
    </location>
</feature>
<dbReference type="RefSeq" id="WP_091686684.1">
    <property type="nucleotide sequence ID" value="NZ_BAABFM010000024.1"/>
</dbReference>
<dbReference type="GO" id="GO:0005886">
    <property type="term" value="C:plasma membrane"/>
    <property type="evidence" value="ECO:0007669"/>
    <property type="project" value="UniProtKB-SubCell"/>
</dbReference>
<comment type="subcellular location">
    <subcellularLocation>
        <location evidence="1">Cell membrane</location>
        <topology evidence="1">Multi-pass membrane protein</topology>
    </subcellularLocation>
</comment>
<keyword evidence="5 6" id="KW-0472">Membrane</keyword>
<protein>
    <submittedName>
        <fullName evidence="8">FtsX-like permease family protein</fullName>
    </submittedName>
</protein>
<evidence type="ECO:0000313" key="9">
    <source>
        <dbReference type="Proteomes" id="UP000198806"/>
    </source>
</evidence>
<evidence type="ECO:0000256" key="6">
    <source>
        <dbReference type="SAM" id="Phobius"/>
    </source>
</evidence>
<organism evidence="8 9">
    <name type="scientific">Anaerocolumna aminovalerica</name>
    <dbReference type="NCBI Taxonomy" id="1527"/>
    <lineage>
        <taxon>Bacteria</taxon>
        <taxon>Bacillati</taxon>
        <taxon>Bacillota</taxon>
        <taxon>Clostridia</taxon>
        <taxon>Lachnospirales</taxon>
        <taxon>Lachnospiraceae</taxon>
        <taxon>Anaerocolumna</taxon>
    </lineage>
</organism>
<feature type="transmembrane region" description="Helical" evidence="6">
    <location>
        <begin position="344"/>
        <end position="367"/>
    </location>
</feature>
<dbReference type="Proteomes" id="UP000198806">
    <property type="component" value="Unassembled WGS sequence"/>
</dbReference>
<name>A0A1I5FSC5_9FIRM</name>
<reference evidence="8 9" key="1">
    <citation type="submission" date="2016-10" db="EMBL/GenBank/DDBJ databases">
        <authorList>
            <person name="de Groot N.N."/>
        </authorList>
    </citation>
    <scope>NUCLEOTIDE SEQUENCE [LARGE SCALE GENOMIC DNA]</scope>
    <source>
        <strain evidence="8 9">DSM 1283</strain>
    </source>
</reference>
<evidence type="ECO:0000256" key="3">
    <source>
        <dbReference type="ARBA" id="ARBA00022692"/>
    </source>
</evidence>
<keyword evidence="9" id="KW-1185">Reference proteome</keyword>
<dbReference type="EMBL" id="FOWD01000015">
    <property type="protein sequence ID" value="SFO26635.1"/>
    <property type="molecule type" value="Genomic_DNA"/>
</dbReference>
<gene>
    <name evidence="8" type="ORF">SAMN04489757_11595</name>
</gene>
<feature type="transmembrane region" description="Helical" evidence="6">
    <location>
        <begin position="12"/>
        <end position="29"/>
    </location>
</feature>
<feature type="transmembrane region" description="Helical" evidence="6">
    <location>
        <begin position="256"/>
        <end position="277"/>
    </location>
</feature>
<keyword evidence="4 6" id="KW-1133">Transmembrane helix</keyword>
<dbReference type="STRING" id="1527.SAMN04489757_11595"/>
<accession>A0A1I5FSC5</accession>
<dbReference type="InterPro" id="IPR038766">
    <property type="entry name" value="Membrane_comp_ABC_pdt"/>
</dbReference>
<feature type="domain" description="ABC3 transporter permease C-terminal" evidence="7">
    <location>
        <begin position="256"/>
        <end position="375"/>
    </location>
</feature>
<keyword evidence="3 6" id="KW-0812">Transmembrane</keyword>
<evidence type="ECO:0000259" key="7">
    <source>
        <dbReference type="Pfam" id="PF02687"/>
    </source>
</evidence>